<accession>A0A921GD27</accession>
<dbReference type="PANTHER" id="PTHR34860:SF6">
    <property type="entry name" value="REPRESSOR-LIKE PROTEIN SSO7C3"/>
    <property type="match status" value="1"/>
</dbReference>
<dbReference type="GO" id="GO:0003677">
    <property type="term" value="F:DNA binding"/>
    <property type="evidence" value="ECO:0007669"/>
    <property type="project" value="UniProtKB-KW"/>
</dbReference>
<evidence type="ECO:0000313" key="3">
    <source>
        <dbReference type="Proteomes" id="UP000749320"/>
    </source>
</evidence>
<protein>
    <submittedName>
        <fullName evidence="2">AbrB/MazE/SpoVT family DNA-binding domain-containing protein</fullName>
    </submittedName>
</protein>
<dbReference type="EMBL" id="DYWV01000307">
    <property type="protein sequence ID" value="HJF41040.1"/>
    <property type="molecule type" value="Genomic_DNA"/>
</dbReference>
<dbReference type="Gene3D" id="2.10.260.10">
    <property type="match status" value="1"/>
</dbReference>
<dbReference type="SMART" id="SM00966">
    <property type="entry name" value="SpoVT_AbrB"/>
    <property type="match status" value="1"/>
</dbReference>
<feature type="domain" description="SpoVT-AbrB" evidence="1">
    <location>
        <begin position="25"/>
        <end position="71"/>
    </location>
</feature>
<dbReference type="InterPro" id="IPR007159">
    <property type="entry name" value="SpoVT-AbrB_dom"/>
</dbReference>
<dbReference type="AlphaFoldDB" id="A0A921GD27"/>
<gene>
    <name evidence="2" type="ORF">K8V91_08970</name>
</gene>
<reference evidence="2" key="1">
    <citation type="journal article" date="2021" name="PeerJ">
        <title>Extensive microbial diversity within the chicken gut microbiome revealed by metagenomics and culture.</title>
        <authorList>
            <person name="Gilroy R."/>
            <person name="Ravi A."/>
            <person name="Getino M."/>
            <person name="Pursley I."/>
            <person name="Horton D.L."/>
            <person name="Alikhan N.F."/>
            <person name="Baker D."/>
            <person name="Gharbi K."/>
            <person name="Hall N."/>
            <person name="Watson M."/>
            <person name="Adriaenssens E.M."/>
            <person name="Foster-Nyarko E."/>
            <person name="Jarju S."/>
            <person name="Secka A."/>
            <person name="Antonio M."/>
            <person name="Oren A."/>
            <person name="Chaudhuri R.R."/>
            <person name="La Ragione R."/>
            <person name="Hildebrand F."/>
            <person name="Pallen M.J."/>
        </authorList>
    </citation>
    <scope>NUCLEOTIDE SEQUENCE</scope>
    <source>
        <strain evidence="2">CHK193-16274</strain>
    </source>
</reference>
<dbReference type="Proteomes" id="UP000749320">
    <property type="component" value="Unassembled WGS sequence"/>
</dbReference>
<evidence type="ECO:0000259" key="1">
    <source>
        <dbReference type="SMART" id="SM00966"/>
    </source>
</evidence>
<organism evidence="2 3">
    <name type="scientific">Thomasclavelia spiroformis</name>
    <dbReference type="NCBI Taxonomy" id="29348"/>
    <lineage>
        <taxon>Bacteria</taxon>
        <taxon>Bacillati</taxon>
        <taxon>Bacillota</taxon>
        <taxon>Erysipelotrichia</taxon>
        <taxon>Erysipelotrichales</taxon>
        <taxon>Coprobacillaceae</taxon>
        <taxon>Thomasclavelia</taxon>
    </lineage>
</organism>
<sequence>MTKQKSKNGDVNMAMKKGQHIFGTVKVGEKGQIVIPKEARQIFDIKAGDTLLVLGDEEQGLAIVKADIMKELAVKILKGLGNLSKGINDEE</sequence>
<dbReference type="PANTHER" id="PTHR34860">
    <property type="entry name" value="REPRESSOR-LIKE PROTEIN SSO7C3"/>
    <property type="match status" value="1"/>
</dbReference>
<comment type="caution">
    <text evidence="2">The sequence shown here is derived from an EMBL/GenBank/DDBJ whole genome shotgun (WGS) entry which is preliminary data.</text>
</comment>
<dbReference type="Pfam" id="PF04014">
    <property type="entry name" value="MazE_antitoxin"/>
    <property type="match status" value="1"/>
</dbReference>
<reference evidence="2" key="2">
    <citation type="submission" date="2021-09" db="EMBL/GenBank/DDBJ databases">
        <authorList>
            <person name="Gilroy R."/>
        </authorList>
    </citation>
    <scope>NUCLEOTIDE SEQUENCE</scope>
    <source>
        <strain evidence="2">CHK193-16274</strain>
    </source>
</reference>
<proteinExistence type="predicted"/>
<keyword evidence="2" id="KW-0238">DNA-binding</keyword>
<dbReference type="SUPFAM" id="SSF89447">
    <property type="entry name" value="AbrB/MazE/MraZ-like"/>
    <property type="match status" value="1"/>
</dbReference>
<dbReference type="InterPro" id="IPR052975">
    <property type="entry name" value="Repressor-like_regulatory"/>
</dbReference>
<evidence type="ECO:0000313" key="2">
    <source>
        <dbReference type="EMBL" id="HJF41040.1"/>
    </source>
</evidence>
<dbReference type="InterPro" id="IPR037914">
    <property type="entry name" value="SpoVT-AbrB_sf"/>
</dbReference>
<dbReference type="NCBIfam" id="TIGR01439">
    <property type="entry name" value="lp_hng_hel_AbrB"/>
    <property type="match status" value="1"/>
</dbReference>
<name>A0A921GD27_9FIRM</name>